<proteinExistence type="predicted"/>
<protein>
    <submittedName>
        <fullName evidence="2">Uncharacterized protein</fullName>
    </submittedName>
</protein>
<evidence type="ECO:0000313" key="3">
    <source>
        <dbReference type="Proteomes" id="UP000177704"/>
    </source>
</evidence>
<dbReference type="AlphaFoldDB" id="A0A1F7V6C7"/>
<reference evidence="2 3" key="1">
    <citation type="journal article" date="2016" name="Nat. Commun.">
        <title>Thousands of microbial genomes shed light on interconnected biogeochemical processes in an aquifer system.</title>
        <authorList>
            <person name="Anantharaman K."/>
            <person name="Brown C.T."/>
            <person name="Hug L.A."/>
            <person name="Sharon I."/>
            <person name="Castelle C.J."/>
            <person name="Probst A.J."/>
            <person name="Thomas B.C."/>
            <person name="Singh A."/>
            <person name="Wilkins M.J."/>
            <person name="Karaoz U."/>
            <person name="Brodie E.L."/>
            <person name="Williams K.H."/>
            <person name="Hubbard S.S."/>
            <person name="Banfield J.F."/>
        </authorList>
    </citation>
    <scope>NUCLEOTIDE SEQUENCE [LARGE SCALE GENOMIC DNA]</scope>
</reference>
<name>A0A1F7V6C7_9BACT</name>
<accession>A0A1F7V6C7</accession>
<evidence type="ECO:0000313" key="2">
    <source>
        <dbReference type="EMBL" id="OGL85617.1"/>
    </source>
</evidence>
<evidence type="ECO:0000256" key="1">
    <source>
        <dbReference type="SAM" id="Phobius"/>
    </source>
</evidence>
<keyword evidence="1" id="KW-1133">Transmembrane helix</keyword>
<keyword evidence="1" id="KW-0472">Membrane</keyword>
<gene>
    <name evidence="2" type="ORF">A3B36_00050</name>
</gene>
<comment type="caution">
    <text evidence="2">The sequence shown here is derived from an EMBL/GenBank/DDBJ whole genome shotgun (WGS) entry which is preliminary data.</text>
</comment>
<dbReference type="Proteomes" id="UP000177704">
    <property type="component" value="Unassembled WGS sequence"/>
</dbReference>
<feature type="transmembrane region" description="Helical" evidence="1">
    <location>
        <begin position="42"/>
        <end position="59"/>
    </location>
</feature>
<dbReference type="EMBL" id="MGEM01000005">
    <property type="protein sequence ID" value="OGL85617.1"/>
    <property type="molecule type" value="Genomic_DNA"/>
</dbReference>
<organism evidence="2 3">
    <name type="scientific">Candidatus Uhrbacteria bacterium RIFCSPLOWO2_01_FULL_55_36</name>
    <dbReference type="NCBI Taxonomy" id="1802404"/>
    <lineage>
        <taxon>Bacteria</taxon>
        <taxon>Candidatus Uhriibacteriota</taxon>
    </lineage>
</organism>
<sequence>MIDSAFLPPLVRALRDASLVFIGGSFVLEFIKEGLVSNAADVHVFLIITIALCLVTLSLPKPNHP</sequence>
<keyword evidence="1" id="KW-0812">Transmembrane</keyword>